<sequence length="110" mass="12389">MYSNDLTQIRAGLINYLGACVVASPFEGRAARHGVVSIMMEESLKISQGKEGDAFDLYILKPMLRATSLVMKQRKAELEKIPRNPEVIAKMAEYEQLAKQLDDFIKLIQT</sequence>
<name>A0A1E4QYK0_9BACI</name>
<gene>
    <name evidence="1" type="ORF">BG258_23530</name>
</gene>
<dbReference type="EMBL" id="MECQ01000008">
    <property type="protein sequence ID" value="ODV53276.1"/>
    <property type="molecule type" value="Genomic_DNA"/>
</dbReference>
<comment type="caution">
    <text evidence="1">The sequence shown here is derived from an EMBL/GenBank/DDBJ whole genome shotgun (WGS) entry which is preliminary data.</text>
</comment>
<dbReference type="AlphaFoldDB" id="A0A1E4QYK0"/>
<evidence type="ECO:0000313" key="2">
    <source>
        <dbReference type="Proteomes" id="UP000094784"/>
    </source>
</evidence>
<protein>
    <submittedName>
        <fullName evidence="1">Uncharacterized protein</fullName>
    </submittedName>
</protein>
<proteinExistence type="predicted"/>
<evidence type="ECO:0000313" key="1">
    <source>
        <dbReference type="EMBL" id="ODV53276.1"/>
    </source>
</evidence>
<accession>A0A1E4QYK0</accession>
<reference evidence="1 2" key="1">
    <citation type="submission" date="2016-09" db="EMBL/GenBank/DDBJ databases">
        <title>Draft genome sequence of the soil isolate, Lysinibacillus fusiformis M5, a potential hypoxanthine producer.</title>
        <authorList>
            <person name="Gallegos-Monterrosa R."/>
            <person name="Maroti G."/>
            <person name="Balint B."/>
            <person name="Kovacs A.T."/>
        </authorList>
    </citation>
    <scope>NUCLEOTIDE SEQUENCE [LARGE SCALE GENOMIC DNA]</scope>
    <source>
        <strain evidence="1 2">M5</strain>
    </source>
</reference>
<dbReference type="Proteomes" id="UP000094784">
    <property type="component" value="Unassembled WGS sequence"/>
</dbReference>
<organism evidence="1 2">
    <name type="scientific">Lysinibacillus fusiformis</name>
    <dbReference type="NCBI Taxonomy" id="28031"/>
    <lineage>
        <taxon>Bacteria</taxon>
        <taxon>Bacillati</taxon>
        <taxon>Bacillota</taxon>
        <taxon>Bacilli</taxon>
        <taxon>Bacillales</taxon>
        <taxon>Bacillaceae</taxon>
        <taxon>Lysinibacillus</taxon>
    </lineage>
</organism>
<dbReference type="RefSeq" id="WP_069483518.1">
    <property type="nucleotide sequence ID" value="NZ_KV766183.1"/>
</dbReference>